<dbReference type="EMBL" id="CP073078">
    <property type="protein sequence ID" value="QUD86746.1"/>
    <property type="molecule type" value="Genomic_DNA"/>
</dbReference>
<evidence type="ECO:0000256" key="2">
    <source>
        <dbReference type="SAM" id="Phobius"/>
    </source>
</evidence>
<proteinExistence type="predicted"/>
<dbReference type="KEGG" id="caul:KCG34_16915"/>
<dbReference type="InterPro" id="IPR031571">
    <property type="entry name" value="RcpC_dom"/>
</dbReference>
<feature type="region of interest" description="Disordered" evidence="1">
    <location>
        <begin position="267"/>
        <end position="299"/>
    </location>
</feature>
<dbReference type="CDD" id="cd11614">
    <property type="entry name" value="SAF_CpaB_FlgA_like"/>
    <property type="match status" value="1"/>
</dbReference>
<keyword evidence="2" id="KW-0472">Membrane</keyword>
<evidence type="ECO:0000313" key="4">
    <source>
        <dbReference type="EMBL" id="QUD86746.1"/>
    </source>
</evidence>
<evidence type="ECO:0000256" key="1">
    <source>
        <dbReference type="SAM" id="MobiDB-lite"/>
    </source>
</evidence>
<dbReference type="Pfam" id="PF08666">
    <property type="entry name" value="SAF"/>
    <property type="match status" value="1"/>
</dbReference>
<dbReference type="Proteomes" id="UP000676409">
    <property type="component" value="Chromosome"/>
</dbReference>
<dbReference type="Pfam" id="PF16976">
    <property type="entry name" value="RcpC"/>
    <property type="match status" value="1"/>
</dbReference>
<feature type="transmembrane region" description="Helical" evidence="2">
    <location>
        <begin position="6"/>
        <end position="27"/>
    </location>
</feature>
<evidence type="ECO:0000259" key="3">
    <source>
        <dbReference type="SMART" id="SM00858"/>
    </source>
</evidence>
<reference evidence="4" key="1">
    <citation type="submission" date="2021-04" db="EMBL/GenBank/DDBJ databases">
        <title>The complete genome sequence of Caulobacter sp. S6.</title>
        <authorList>
            <person name="Tang Y."/>
            <person name="Ouyang W."/>
            <person name="Liu Q."/>
            <person name="Huang B."/>
            <person name="Guo Z."/>
            <person name="Lei P."/>
        </authorList>
    </citation>
    <scope>NUCLEOTIDE SEQUENCE</scope>
    <source>
        <strain evidence="4">S6</strain>
    </source>
</reference>
<organism evidence="4 5">
    <name type="scientific">Phenylobacterium montanum</name>
    <dbReference type="NCBI Taxonomy" id="2823693"/>
    <lineage>
        <taxon>Bacteria</taxon>
        <taxon>Pseudomonadati</taxon>
        <taxon>Pseudomonadota</taxon>
        <taxon>Alphaproteobacteria</taxon>
        <taxon>Caulobacterales</taxon>
        <taxon>Caulobacteraceae</taxon>
        <taxon>Phenylobacterium</taxon>
    </lineage>
</organism>
<dbReference type="AlphaFoldDB" id="A0A975IUY6"/>
<keyword evidence="2" id="KW-1133">Transmembrane helix</keyword>
<dbReference type="NCBIfam" id="TIGR03177">
    <property type="entry name" value="pilus_cpaB"/>
    <property type="match status" value="1"/>
</dbReference>
<dbReference type="InterPro" id="IPR013974">
    <property type="entry name" value="SAF"/>
</dbReference>
<gene>
    <name evidence="4" type="primary">cpaB</name>
    <name evidence="4" type="ORF">KCG34_16915</name>
</gene>
<feature type="domain" description="SAF" evidence="3">
    <location>
        <begin position="48"/>
        <end position="144"/>
    </location>
</feature>
<keyword evidence="2" id="KW-0812">Transmembrane</keyword>
<dbReference type="InterPro" id="IPR017592">
    <property type="entry name" value="Pilus_assmbl_Flp-typ_CpaB"/>
</dbReference>
<accession>A0A975IUY6</accession>
<sequence length="299" mass="30245">MGASRIIIIAVSAVAAIGIALIVHNIAVRPAAPHQAMAAAPAAIKPMTQVLVAKRDLPIGTRLAGGDIGWQAWPADSLNAAFITDGRAAQAAPATTGDAIARKASYVANQAAAAVTGGPMEALYGAIVRVPLVANEPIVQSKLVRGGEGGYMAIVVQKGMRAISIPVTTATGAGGFILPGDHVDVLQSHQGEAPAGGGRAPFITSTLMRNVRVLAIDQASQAAKNAQSMIGTVATLEVASADVEVLARAKAQGEVILALRAYSDAAGSPTRGVEEESQGANGTVRVVRAGKTTDETVSQ</sequence>
<keyword evidence="5" id="KW-1185">Reference proteome</keyword>
<dbReference type="SMART" id="SM00858">
    <property type="entry name" value="SAF"/>
    <property type="match status" value="1"/>
</dbReference>
<name>A0A975IUY6_9CAUL</name>
<protein>
    <submittedName>
        <fullName evidence="4">Flp pilus assembly protein CpaB</fullName>
    </submittedName>
</protein>
<evidence type="ECO:0000313" key="5">
    <source>
        <dbReference type="Proteomes" id="UP000676409"/>
    </source>
</evidence>